<dbReference type="GO" id="GO:0005737">
    <property type="term" value="C:cytoplasm"/>
    <property type="evidence" value="ECO:0007669"/>
    <property type="project" value="TreeGrafter"/>
</dbReference>
<dbReference type="Pfam" id="PF00196">
    <property type="entry name" value="GerE"/>
    <property type="match status" value="1"/>
</dbReference>
<evidence type="ECO:0000256" key="3">
    <source>
        <dbReference type="SAM" id="MobiDB-lite"/>
    </source>
</evidence>
<dbReference type="Gene3D" id="1.25.40.10">
    <property type="entry name" value="Tetratricopeptide repeat domain"/>
    <property type="match status" value="1"/>
</dbReference>
<dbReference type="Pfam" id="PF13191">
    <property type="entry name" value="AAA_16"/>
    <property type="match status" value="1"/>
</dbReference>
<keyword evidence="2" id="KW-0067">ATP-binding</keyword>
<dbReference type="InterPro" id="IPR027417">
    <property type="entry name" value="P-loop_NTPase"/>
</dbReference>
<dbReference type="PROSITE" id="PS50043">
    <property type="entry name" value="HTH_LUXR_2"/>
    <property type="match status" value="1"/>
</dbReference>
<dbReference type="CDD" id="cd06170">
    <property type="entry name" value="LuxR_C_like"/>
    <property type="match status" value="1"/>
</dbReference>
<dbReference type="InterPro" id="IPR011990">
    <property type="entry name" value="TPR-like_helical_dom_sf"/>
</dbReference>
<feature type="region of interest" description="Disordered" evidence="3">
    <location>
        <begin position="56"/>
        <end position="79"/>
    </location>
</feature>
<evidence type="ECO:0000313" key="6">
    <source>
        <dbReference type="Proteomes" id="UP000285112"/>
    </source>
</evidence>
<keyword evidence="1" id="KW-0547">Nucleotide-binding</keyword>
<dbReference type="SMART" id="SM00421">
    <property type="entry name" value="HTH_LUXR"/>
    <property type="match status" value="1"/>
</dbReference>
<dbReference type="PANTHER" id="PTHR16305:SF35">
    <property type="entry name" value="TRANSCRIPTIONAL ACTIVATOR DOMAIN"/>
    <property type="match status" value="1"/>
</dbReference>
<dbReference type="PRINTS" id="PR00038">
    <property type="entry name" value="HTHLUXR"/>
</dbReference>
<dbReference type="Proteomes" id="UP000285112">
    <property type="component" value="Unassembled WGS sequence"/>
</dbReference>
<proteinExistence type="predicted"/>
<dbReference type="GO" id="GO:0006355">
    <property type="term" value="P:regulation of DNA-templated transcription"/>
    <property type="evidence" value="ECO:0007669"/>
    <property type="project" value="InterPro"/>
</dbReference>
<accession>A0A419I3M7</accession>
<dbReference type="SUPFAM" id="SSF52540">
    <property type="entry name" value="P-loop containing nucleoside triphosphate hydrolases"/>
    <property type="match status" value="1"/>
</dbReference>
<gene>
    <name evidence="5" type="ORF">D5S19_16185</name>
</gene>
<dbReference type="InterPro" id="IPR036388">
    <property type="entry name" value="WH-like_DNA-bd_sf"/>
</dbReference>
<dbReference type="InterPro" id="IPR000792">
    <property type="entry name" value="Tscrpt_reg_LuxR_C"/>
</dbReference>
<feature type="domain" description="HTH luxR-type" evidence="4">
    <location>
        <begin position="939"/>
        <end position="1001"/>
    </location>
</feature>
<sequence>MCGKKGEMCYSLSSGCLSRRVSASHFRGKKSLRVPDGRQYDSFVCSLGGWDMNTVAAGRVDPPQDGRRRPRPVGGRQRGAALPVPLVGRDAEYAVLADAVTAAGSGRGGGLLVCGPPGIGKSRLAAETVGLARDKGFTVVEGRADPLLSGLAYAPIVQAFRDHLKAPSGEGAEELGVLFPDLRPDAPSTGDPALQRTRMYESVLAVTRRLAARNPVLLFLDDVHCADRGTVELLYYIGRNAGELPVLVLACFRSGVANEALAAMAAATRRDPTGRLLELAPLTDRAVRELVGHLLGAPPSPALLRAVTSRASGIALFVVALTRHLATGRMSGPLPEVIRDVVLEQVNQLGETERRLLEVVAVAGVHGRPAVLGTVAGLDEPVLHAALRRLAGTRLVVEHRSGAEPHYRIAHPLYAEAIYGELGISERRSLHAAVGAALDASGAGGTVASAPHYAAGGDRVPAARAVEVFSDAGRRALTVGDLDEAGDYFLAALRRAREVRPEAVPALLVDLARVEQGRGRLGEAAALLDGAVTLGARRGEEPERLRAWRHLQALLEAERGNVRAAVDLARATGRRPDRDPPMRLMIHWIIALREVDLAELALVSKELAELPSTHDTPTAHAAARLGAGVLAALAGDPATAFAELSEALELAARCGGDAPHVAFPIRMLLNGLAVVRGDLATGIRVADVESTAPVRLWLPGATCYLETMLATTRYYAGDLATALTHLDHAVAEARRVGGDRLESRTLATRSFLRAERGDLDGAEADLTAARRRYDPEQIDLKDAVELAATALAVRRGAPADVPPLTGTLPFGDVQLNCLRTAFAGYAAVHSGDEDEADRITGLLRASGRDAAVPAALADLQQGLTAILRGARAEAGRLLRDAAIALRGMGVRLLAAHAELELAELLPRAEAAELTGAATAVLAAAGSSPFPARVARRGRPVGKAGALTRRESEIAPLVGQGLSNAEIAARLFLSERTVETHLRNVYRKLGLRSRVSLARWVR</sequence>
<dbReference type="GO" id="GO:0003677">
    <property type="term" value="F:DNA binding"/>
    <property type="evidence" value="ECO:0007669"/>
    <property type="project" value="InterPro"/>
</dbReference>
<comment type="caution">
    <text evidence="5">The sequence shown here is derived from an EMBL/GenBank/DDBJ whole genome shotgun (WGS) entry which is preliminary data.</text>
</comment>
<dbReference type="InterPro" id="IPR041664">
    <property type="entry name" value="AAA_16"/>
</dbReference>
<dbReference type="SUPFAM" id="SSF46894">
    <property type="entry name" value="C-terminal effector domain of the bipartite response regulators"/>
    <property type="match status" value="1"/>
</dbReference>
<dbReference type="SMART" id="SM00382">
    <property type="entry name" value="AAA"/>
    <property type="match status" value="1"/>
</dbReference>
<dbReference type="EMBL" id="QZFV01000084">
    <property type="protein sequence ID" value="RJQ84800.1"/>
    <property type="molecule type" value="Genomic_DNA"/>
</dbReference>
<protein>
    <submittedName>
        <fullName evidence="5">LuxR family transcriptional regulator</fullName>
    </submittedName>
</protein>
<dbReference type="GO" id="GO:0005524">
    <property type="term" value="F:ATP binding"/>
    <property type="evidence" value="ECO:0007669"/>
    <property type="project" value="UniProtKB-KW"/>
</dbReference>
<dbReference type="InterPro" id="IPR003593">
    <property type="entry name" value="AAA+_ATPase"/>
</dbReference>
<reference evidence="5 6" key="1">
    <citation type="submission" date="2018-09" db="EMBL/GenBank/DDBJ databases">
        <title>YIM PH 21725 draft genome.</title>
        <authorList>
            <person name="Miao C."/>
        </authorList>
    </citation>
    <scope>NUCLEOTIDE SEQUENCE [LARGE SCALE GENOMIC DNA]</scope>
    <source>
        <strain evidence="6">YIM PH21725</strain>
    </source>
</reference>
<evidence type="ECO:0000256" key="1">
    <source>
        <dbReference type="ARBA" id="ARBA00022741"/>
    </source>
</evidence>
<evidence type="ECO:0000313" key="5">
    <source>
        <dbReference type="EMBL" id="RJQ84800.1"/>
    </source>
</evidence>
<dbReference type="PROSITE" id="PS00622">
    <property type="entry name" value="HTH_LUXR_1"/>
    <property type="match status" value="1"/>
</dbReference>
<evidence type="ECO:0000259" key="4">
    <source>
        <dbReference type="PROSITE" id="PS50043"/>
    </source>
</evidence>
<dbReference type="PANTHER" id="PTHR16305">
    <property type="entry name" value="TESTICULAR SOLUBLE ADENYLYL CYCLASE"/>
    <property type="match status" value="1"/>
</dbReference>
<dbReference type="InterPro" id="IPR016032">
    <property type="entry name" value="Sig_transdc_resp-reg_C-effctor"/>
</dbReference>
<name>A0A419I3M7_9PSEU</name>
<dbReference type="SUPFAM" id="SSF48452">
    <property type="entry name" value="TPR-like"/>
    <property type="match status" value="1"/>
</dbReference>
<evidence type="ECO:0000256" key="2">
    <source>
        <dbReference type="ARBA" id="ARBA00022840"/>
    </source>
</evidence>
<dbReference type="Gene3D" id="1.10.10.10">
    <property type="entry name" value="Winged helix-like DNA-binding domain superfamily/Winged helix DNA-binding domain"/>
    <property type="match status" value="1"/>
</dbReference>
<keyword evidence="6" id="KW-1185">Reference proteome</keyword>
<dbReference type="GO" id="GO:0004016">
    <property type="term" value="F:adenylate cyclase activity"/>
    <property type="evidence" value="ECO:0007669"/>
    <property type="project" value="TreeGrafter"/>
</dbReference>
<dbReference type="AlphaFoldDB" id="A0A419I3M7"/>
<organism evidence="5 6">
    <name type="scientific">Amycolatopsis panacis</name>
    <dbReference type="NCBI Taxonomy" id="2340917"/>
    <lineage>
        <taxon>Bacteria</taxon>
        <taxon>Bacillati</taxon>
        <taxon>Actinomycetota</taxon>
        <taxon>Actinomycetes</taxon>
        <taxon>Pseudonocardiales</taxon>
        <taxon>Pseudonocardiaceae</taxon>
        <taxon>Amycolatopsis</taxon>
    </lineage>
</organism>